<sequence>MLSLSKSLAKHSEREGACIWSSHA</sequence>
<feature type="region of interest" description="Disordered" evidence="1">
    <location>
        <begin position="1"/>
        <end position="24"/>
    </location>
</feature>
<reference evidence="2" key="1">
    <citation type="submission" date="2014-09" db="EMBL/GenBank/DDBJ databases">
        <authorList>
            <person name="Magalhaes I.L.F."/>
            <person name="Oliveira U."/>
            <person name="Santos F.R."/>
            <person name="Vidigal T.H.D.A."/>
            <person name="Brescovit A.D."/>
            <person name="Santos A.J."/>
        </authorList>
    </citation>
    <scope>NUCLEOTIDE SEQUENCE</scope>
    <source>
        <tissue evidence="2">Shoot tissue taken approximately 20 cm above the soil surface</tissue>
    </source>
</reference>
<protein>
    <submittedName>
        <fullName evidence="2">Uncharacterized protein</fullName>
    </submittedName>
</protein>
<organism evidence="2">
    <name type="scientific">Arundo donax</name>
    <name type="common">Giant reed</name>
    <name type="synonym">Donax arundinaceus</name>
    <dbReference type="NCBI Taxonomy" id="35708"/>
    <lineage>
        <taxon>Eukaryota</taxon>
        <taxon>Viridiplantae</taxon>
        <taxon>Streptophyta</taxon>
        <taxon>Embryophyta</taxon>
        <taxon>Tracheophyta</taxon>
        <taxon>Spermatophyta</taxon>
        <taxon>Magnoliopsida</taxon>
        <taxon>Liliopsida</taxon>
        <taxon>Poales</taxon>
        <taxon>Poaceae</taxon>
        <taxon>PACMAD clade</taxon>
        <taxon>Arundinoideae</taxon>
        <taxon>Arundineae</taxon>
        <taxon>Arundo</taxon>
    </lineage>
</organism>
<evidence type="ECO:0000256" key="1">
    <source>
        <dbReference type="SAM" id="MobiDB-lite"/>
    </source>
</evidence>
<name>A0A0A9I285_ARUDO</name>
<evidence type="ECO:0000313" key="2">
    <source>
        <dbReference type="EMBL" id="JAE39293.1"/>
    </source>
</evidence>
<reference evidence="2" key="2">
    <citation type="journal article" date="2015" name="Data Brief">
        <title>Shoot transcriptome of the giant reed, Arundo donax.</title>
        <authorList>
            <person name="Barrero R.A."/>
            <person name="Guerrero F.D."/>
            <person name="Moolhuijzen P."/>
            <person name="Goolsby J.A."/>
            <person name="Tidwell J."/>
            <person name="Bellgard S.E."/>
            <person name="Bellgard M.I."/>
        </authorList>
    </citation>
    <scope>NUCLEOTIDE SEQUENCE</scope>
    <source>
        <tissue evidence="2">Shoot tissue taken approximately 20 cm above the soil surface</tissue>
    </source>
</reference>
<accession>A0A0A9I285</accession>
<dbReference type="EMBL" id="GBRH01158603">
    <property type="protein sequence ID" value="JAE39293.1"/>
    <property type="molecule type" value="Transcribed_RNA"/>
</dbReference>
<dbReference type="AlphaFoldDB" id="A0A0A9I285"/>
<proteinExistence type="predicted"/>